<dbReference type="AlphaFoldDB" id="A0AA39M4W1"/>
<proteinExistence type="predicted"/>
<comment type="caution">
    <text evidence="1">The sequence shown here is derived from an EMBL/GenBank/DDBJ whole genome shotgun (WGS) entry which is preliminary data.</text>
</comment>
<reference evidence="1" key="1">
    <citation type="submission" date="2023-06" db="EMBL/GenBank/DDBJ databases">
        <title>Genomic analysis of the entomopathogenic nematode Steinernema hermaphroditum.</title>
        <authorList>
            <person name="Schwarz E.M."/>
            <person name="Heppert J.K."/>
            <person name="Baniya A."/>
            <person name="Schwartz H.T."/>
            <person name="Tan C.-H."/>
            <person name="Antoshechkin I."/>
            <person name="Sternberg P.W."/>
            <person name="Goodrich-Blair H."/>
            <person name="Dillman A.R."/>
        </authorList>
    </citation>
    <scope>NUCLEOTIDE SEQUENCE</scope>
    <source>
        <strain evidence="1">PS9179</strain>
        <tissue evidence="1">Whole animal</tissue>
    </source>
</reference>
<dbReference type="Proteomes" id="UP001175271">
    <property type="component" value="Unassembled WGS sequence"/>
</dbReference>
<accession>A0AA39M4W1</accession>
<dbReference type="EMBL" id="JAUCMV010000002">
    <property type="protein sequence ID" value="KAK0421052.1"/>
    <property type="molecule type" value="Genomic_DNA"/>
</dbReference>
<organism evidence="1 2">
    <name type="scientific">Steinernema hermaphroditum</name>
    <dbReference type="NCBI Taxonomy" id="289476"/>
    <lineage>
        <taxon>Eukaryota</taxon>
        <taxon>Metazoa</taxon>
        <taxon>Ecdysozoa</taxon>
        <taxon>Nematoda</taxon>
        <taxon>Chromadorea</taxon>
        <taxon>Rhabditida</taxon>
        <taxon>Tylenchina</taxon>
        <taxon>Panagrolaimomorpha</taxon>
        <taxon>Strongyloidoidea</taxon>
        <taxon>Steinernematidae</taxon>
        <taxon>Steinernema</taxon>
    </lineage>
</organism>
<protein>
    <submittedName>
        <fullName evidence="1">Uncharacterized protein</fullName>
    </submittedName>
</protein>
<name>A0AA39M4W1_9BILA</name>
<gene>
    <name evidence="1" type="ORF">QR680_015041</name>
</gene>
<keyword evidence="2" id="KW-1185">Reference proteome</keyword>
<evidence type="ECO:0000313" key="1">
    <source>
        <dbReference type="EMBL" id="KAK0421052.1"/>
    </source>
</evidence>
<evidence type="ECO:0000313" key="2">
    <source>
        <dbReference type="Proteomes" id="UP001175271"/>
    </source>
</evidence>
<sequence>MQLLGIDSIHCYDHFLHLCLMDALKSDTVKTSVKLIQSVAAAFKNSPMATKRLLQFSSGKTLKLAVATSQSGEWQRQEQPSLRSYRTCSSA</sequence>